<feature type="compositionally biased region" description="Low complexity" evidence="1">
    <location>
        <begin position="340"/>
        <end position="374"/>
    </location>
</feature>
<keyword evidence="4" id="KW-1185">Reference proteome</keyword>
<feature type="compositionally biased region" description="Low complexity" evidence="1">
    <location>
        <begin position="250"/>
        <end position="265"/>
    </location>
</feature>
<evidence type="ECO:0000313" key="3">
    <source>
        <dbReference type="EMBL" id="KAJ7617145.1"/>
    </source>
</evidence>
<feature type="region of interest" description="Disordered" evidence="1">
    <location>
        <begin position="431"/>
        <end position="457"/>
    </location>
</feature>
<gene>
    <name evidence="3" type="ORF">FB45DRAFT_933515</name>
</gene>
<dbReference type="AlphaFoldDB" id="A0AAD7BD15"/>
<dbReference type="Proteomes" id="UP001221142">
    <property type="component" value="Unassembled WGS sequence"/>
</dbReference>
<feature type="compositionally biased region" description="Pro residues" evidence="1">
    <location>
        <begin position="152"/>
        <end position="165"/>
    </location>
</feature>
<evidence type="ECO:0000256" key="2">
    <source>
        <dbReference type="SAM" id="Phobius"/>
    </source>
</evidence>
<name>A0AAD7BD15_9AGAR</name>
<feature type="region of interest" description="Disordered" evidence="1">
    <location>
        <begin position="24"/>
        <end position="75"/>
    </location>
</feature>
<feature type="region of interest" description="Disordered" evidence="1">
    <location>
        <begin position="185"/>
        <end position="378"/>
    </location>
</feature>
<organism evidence="3 4">
    <name type="scientific">Roridomyces roridus</name>
    <dbReference type="NCBI Taxonomy" id="1738132"/>
    <lineage>
        <taxon>Eukaryota</taxon>
        <taxon>Fungi</taxon>
        <taxon>Dikarya</taxon>
        <taxon>Basidiomycota</taxon>
        <taxon>Agaricomycotina</taxon>
        <taxon>Agaricomycetes</taxon>
        <taxon>Agaricomycetidae</taxon>
        <taxon>Agaricales</taxon>
        <taxon>Marasmiineae</taxon>
        <taxon>Mycenaceae</taxon>
        <taxon>Roridomyces</taxon>
    </lineage>
</organism>
<comment type="caution">
    <text evidence="3">The sequence shown here is derived from an EMBL/GenBank/DDBJ whole genome shotgun (WGS) entry which is preliminary data.</text>
</comment>
<feature type="compositionally biased region" description="Polar residues" evidence="1">
    <location>
        <begin position="34"/>
        <end position="53"/>
    </location>
</feature>
<feature type="compositionally biased region" description="Low complexity" evidence="1">
    <location>
        <begin position="287"/>
        <end position="300"/>
    </location>
</feature>
<dbReference type="EMBL" id="JARKIF010000021">
    <property type="protein sequence ID" value="KAJ7617145.1"/>
    <property type="molecule type" value="Genomic_DNA"/>
</dbReference>
<feature type="compositionally biased region" description="Pro residues" evidence="1">
    <location>
        <begin position="185"/>
        <end position="234"/>
    </location>
</feature>
<sequence>MPSVMAPTNNVPTIVDVLISSSNDSDAEPLQPAATITGSFSITNPDSPMSASSDPGPLQPTSLPAGEPPPEASTSAVAETTFNSTVNNPIVIASIVVTVVAVTIFGAVLVRLCDRKKRRRVPRKLVLSELYHTPGRRSSASLSIKGVFVSPPGTPPRSPPPILPPIPRIRRLSLAPLRALSLLPPPPVPVADPAPTRAPAPTGNPPPARAPAPIGEPTPARAPAPIGNPAPAPVVPSTRPLRIIKPGPRSASLPQTSPSQTPSSSRTVRPLPRISTPSIPPLPVPSTPNSSSTSPNSNSIFLLSSPAPSTIRPLPRTPPIPPIPPIPMPSTPTHQRRPTLRSLRTLSSLSYLTSPRTPSTPTPSTTTSPTSHTLNSASTEIREVQREVVHGRLSFASPISPPVHARTMGGFEHIVEEEGGDSEGLGVMDSAARSSLGTLPPSRSASASAGGGRASERRRGVLYDVDIDTGIRRWRGW</sequence>
<protein>
    <submittedName>
        <fullName evidence="3">Uncharacterized protein</fullName>
    </submittedName>
</protein>
<keyword evidence="2" id="KW-1133">Transmembrane helix</keyword>
<accession>A0AAD7BD15</accession>
<feature type="region of interest" description="Disordered" evidence="1">
    <location>
        <begin position="143"/>
        <end position="165"/>
    </location>
</feature>
<evidence type="ECO:0000313" key="4">
    <source>
        <dbReference type="Proteomes" id="UP001221142"/>
    </source>
</evidence>
<keyword evidence="2" id="KW-0472">Membrane</keyword>
<feature type="compositionally biased region" description="Pro residues" evidence="1">
    <location>
        <begin position="315"/>
        <end position="330"/>
    </location>
</feature>
<reference evidence="3" key="1">
    <citation type="submission" date="2023-03" db="EMBL/GenBank/DDBJ databases">
        <title>Massive genome expansion in bonnet fungi (Mycena s.s.) driven by repeated elements and novel gene families across ecological guilds.</title>
        <authorList>
            <consortium name="Lawrence Berkeley National Laboratory"/>
            <person name="Harder C.B."/>
            <person name="Miyauchi S."/>
            <person name="Viragh M."/>
            <person name="Kuo A."/>
            <person name="Thoen E."/>
            <person name="Andreopoulos B."/>
            <person name="Lu D."/>
            <person name="Skrede I."/>
            <person name="Drula E."/>
            <person name="Henrissat B."/>
            <person name="Morin E."/>
            <person name="Kohler A."/>
            <person name="Barry K."/>
            <person name="LaButti K."/>
            <person name="Morin E."/>
            <person name="Salamov A."/>
            <person name="Lipzen A."/>
            <person name="Mereny Z."/>
            <person name="Hegedus B."/>
            <person name="Baldrian P."/>
            <person name="Stursova M."/>
            <person name="Weitz H."/>
            <person name="Taylor A."/>
            <person name="Grigoriev I.V."/>
            <person name="Nagy L.G."/>
            <person name="Martin F."/>
            <person name="Kauserud H."/>
        </authorList>
    </citation>
    <scope>NUCLEOTIDE SEQUENCE</scope>
    <source>
        <strain evidence="3">9284</strain>
    </source>
</reference>
<keyword evidence="2" id="KW-0812">Transmembrane</keyword>
<proteinExistence type="predicted"/>
<feature type="transmembrane region" description="Helical" evidence="2">
    <location>
        <begin position="90"/>
        <end position="113"/>
    </location>
</feature>
<evidence type="ECO:0000256" key="1">
    <source>
        <dbReference type="SAM" id="MobiDB-lite"/>
    </source>
</evidence>